<dbReference type="OrthoDB" id="201595at2759"/>
<protein>
    <recommendedName>
        <fullName evidence="6">Bestrophin homolog</fullName>
    </recommendedName>
</protein>
<reference evidence="7 8" key="1">
    <citation type="submission" date="2015-09" db="EMBL/GenBank/DDBJ databases">
        <title>Draft genome of the parasitic nematode Teladorsagia circumcincta isolate WARC Sus (inbred).</title>
        <authorList>
            <person name="Mitreva M."/>
        </authorList>
    </citation>
    <scope>NUCLEOTIDE SEQUENCE [LARGE SCALE GENOMIC DNA]</scope>
    <source>
        <strain evidence="7 8">S</strain>
    </source>
</reference>
<name>A0A2G9UE72_TELCI</name>
<keyword evidence="6" id="KW-1003">Cell membrane</keyword>
<evidence type="ECO:0000256" key="6">
    <source>
        <dbReference type="RuleBase" id="RU363126"/>
    </source>
</evidence>
<keyword evidence="4" id="KW-0472">Membrane</keyword>
<proteinExistence type="inferred from homology"/>
<evidence type="ECO:0000256" key="5">
    <source>
        <dbReference type="ARBA" id="ARBA00034769"/>
    </source>
</evidence>
<evidence type="ECO:0000313" key="8">
    <source>
        <dbReference type="Proteomes" id="UP000230423"/>
    </source>
</evidence>
<dbReference type="PANTHER" id="PTHR10736">
    <property type="entry name" value="BESTROPHIN"/>
    <property type="match status" value="1"/>
</dbReference>
<keyword evidence="2" id="KW-0812">Transmembrane</keyword>
<dbReference type="InterPro" id="IPR021134">
    <property type="entry name" value="Bestrophin-like"/>
</dbReference>
<gene>
    <name evidence="7" type="ORF">TELCIR_09685</name>
</gene>
<dbReference type="GO" id="GO:0034707">
    <property type="term" value="C:chloride channel complex"/>
    <property type="evidence" value="ECO:0007669"/>
    <property type="project" value="UniProtKB-KW"/>
</dbReference>
<keyword evidence="3" id="KW-1133">Transmembrane helix</keyword>
<keyword evidence="8" id="KW-1185">Reference proteome</keyword>
<accession>A0A2G9UE72</accession>
<keyword evidence="6" id="KW-0813">Transport</keyword>
<keyword evidence="6" id="KW-0869">Chloride channel</keyword>
<dbReference type="GO" id="GO:0005254">
    <property type="term" value="F:chloride channel activity"/>
    <property type="evidence" value="ECO:0007669"/>
    <property type="project" value="UniProtKB-KW"/>
</dbReference>
<evidence type="ECO:0000313" key="7">
    <source>
        <dbReference type="EMBL" id="PIO68527.1"/>
    </source>
</evidence>
<organism evidence="7 8">
    <name type="scientific">Teladorsagia circumcincta</name>
    <name type="common">Brown stomach worm</name>
    <name type="synonym">Ostertagia circumcincta</name>
    <dbReference type="NCBI Taxonomy" id="45464"/>
    <lineage>
        <taxon>Eukaryota</taxon>
        <taxon>Metazoa</taxon>
        <taxon>Ecdysozoa</taxon>
        <taxon>Nematoda</taxon>
        <taxon>Chromadorea</taxon>
        <taxon>Rhabditida</taxon>
        <taxon>Rhabditina</taxon>
        <taxon>Rhabditomorpha</taxon>
        <taxon>Strongyloidea</taxon>
        <taxon>Trichostrongylidae</taxon>
        <taxon>Teladorsagia</taxon>
    </lineage>
</organism>
<comment type="similarity">
    <text evidence="5 6">Belongs to the anion channel-forming bestrophin (TC 1.A.46) family. Calcium-sensitive chloride channel subfamily.</text>
</comment>
<dbReference type="Proteomes" id="UP000230423">
    <property type="component" value="Unassembled WGS sequence"/>
</dbReference>
<dbReference type="AlphaFoldDB" id="A0A2G9UE72"/>
<dbReference type="Pfam" id="PF01062">
    <property type="entry name" value="Bestrophin"/>
    <property type="match status" value="1"/>
</dbReference>
<keyword evidence="6" id="KW-0406">Ion transport</keyword>
<dbReference type="EMBL" id="KZ347065">
    <property type="protein sequence ID" value="PIO68527.1"/>
    <property type="molecule type" value="Genomic_DNA"/>
</dbReference>
<dbReference type="PANTHER" id="PTHR10736:SF20">
    <property type="entry name" value="BESTROPHIN HOMOLOG 22"/>
    <property type="match status" value="1"/>
</dbReference>
<comment type="function">
    <text evidence="6">Forms chloride channels.</text>
</comment>
<sequence>MTEPLLVIVPGLMTEEEMEILDEIKDPYSRYWAPIQWCVNLVYECKANGKIADYYLMNKIVDVIFLAVRFYFVICLFGRQFIVTGKNPSGIDLWLPITTMIQFIVYMGWMKVAEALLNPLGEDDDDLECNYVIDKNLITGYSMVEENLARIPVQKKDDFWGIDKIAPLYSIESAERSVHPLVGSASKINLVKNRREIVMTPHKNKLSELSEEEQKSYLRRVGVQAHNARHHRQRTQERANSPDKCLSKVRTRSNGKFRAVSSNGTRNGDDPWQRSVYNVVCKKNVKRTRPRQHSEYDASCATFVV</sequence>
<comment type="subcellular location">
    <subcellularLocation>
        <location evidence="6">Cell membrane</location>
        <topology evidence="6">Multi-pass membrane protein</topology>
    </subcellularLocation>
    <subcellularLocation>
        <location evidence="1">Membrane</location>
    </subcellularLocation>
</comment>
<evidence type="ECO:0000256" key="4">
    <source>
        <dbReference type="ARBA" id="ARBA00023136"/>
    </source>
</evidence>
<keyword evidence="6" id="KW-0868">Chloride</keyword>
<dbReference type="GO" id="GO:0005886">
    <property type="term" value="C:plasma membrane"/>
    <property type="evidence" value="ECO:0007669"/>
    <property type="project" value="UniProtKB-SubCell"/>
</dbReference>
<evidence type="ECO:0000256" key="3">
    <source>
        <dbReference type="ARBA" id="ARBA00022989"/>
    </source>
</evidence>
<dbReference type="InterPro" id="IPR000615">
    <property type="entry name" value="Bestrophin"/>
</dbReference>
<evidence type="ECO:0000256" key="1">
    <source>
        <dbReference type="ARBA" id="ARBA00004370"/>
    </source>
</evidence>
<evidence type="ECO:0000256" key="2">
    <source>
        <dbReference type="ARBA" id="ARBA00022692"/>
    </source>
</evidence>
<keyword evidence="6" id="KW-0407">Ion channel</keyword>